<evidence type="ECO:0000256" key="1">
    <source>
        <dbReference type="ARBA" id="ARBA00023125"/>
    </source>
</evidence>
<reference evidence="4 5" key="1">
    <citation type="submission" date="2016-10" db="EMBL/GenBank/DDBJ databases">
        <authorList>
            <person name="Varghese N."/>
            <person name="Submissions S."/>
        </authorList>
    </citation>
    <scope>NUCLEOTIDE SEQUENCE [LARGE SCALE GENOMIC DNA]</scope>
    <source>
        <strain evidence="4 5">DSM 20586</strain>
    </source>
</reference>
<dbReference type="AlphaFoldDB" id="A0AB38A4L0"/>
<sequence length="169" mass="19145">MLSTNIKMLRKTQGLSQEELALKLHVVRQTVSKWEKGLSVPDADMLLVLAEVLDTSVSTLLGEDIPEQQADELKTLATKLELINQQLADQKHDRQKRLQIALIALCTLVVLLFIFFITLDGSYLNWDSADPELMIVAVGLHALEWVFVRIAPLVLVLTLYGLYRLRSHR</sequence>
<evidence type="ECO:0000313" key="4">
    <source>
        <dbReference type="EMBL" id="SEB41340.1"/>
    </source>
</evidence>
<evidence type="ECO:0000313" key="5">
    <source>
        <dbReference type="Proteomes" id="UP000183687"/>
    </source>
</evidence>
<evidence type="ECO:0000256" key="2">
    <source>
        <dbReference type="SAM" id="Phobius"/>
    </source>
</evidence>
<proteinExistence type="predicted"/>
<gene>
    <name evidence="4" type="ORF">SAMN04489746_0133</name>
</gene>
<feature type="transmembrane region" description="Helical" evidence="2">
    <location>
        <begin position="100"/>
        <end position="119"/>
    </location>
</feature>
<dbReference type="PANTHER" id="PTHR46558">
    <property type="entry name" value="TRACRIPTIONAL REGULATORY PROTEIN-RELATED-RELATED"/>
    <property type="match status" value="1"/>
</dbReference>
<dbReference type="GO" id="GO:0003677">
    <property type="term" value="F:DNA binding"/>
    <property type="evidence" value="ECO:0007669"/>
    <property type="project" value="UniProtKB-KW"/>
</dbReference>
<dbReference type="SMART" id="SM00530">
    <property type="entry name" value="HTH_XRE"/>
    <property type="match status" value="1"/>
</dbReference>
<evidence type="ECO:0000259" key="3">
    <source>
        <dbReference type="PROSITE" id="PS50943"/>
    </source>
</evidence>
<dbReference type="PANTHER" id="PTHR46558:SF3">
    <property type="entry name" value="TRANSCRIPTIONAL REGULATOR"/>
    <property type="match status" value="1"/>
</dbReference>
<dbReference type="RefSeq" id="WP_002563633.1">
    <property type="nucleotide sequence ID" value="NZ_CALJSN010000005.1"/>
</dbReference>
<comment type="caution">
    <text evidence="4">The sequence shown here is derived from an EMBL/GenBank/DDBJ whole genome shotgun (WGS) entry which is preliminary data.</text>
</comment>
<accession>A0AB38A4L0</accession>
<keyword evidence="2" id="KW-1133">Transmembrane helix</keyword>
<name>A0AB38A4L0_9ACTN</name>
<dbReference type="EMBL" id="FNSH01000001">
    <property type="protein sequence ID" value="SEB41340.1"/>
    <property type="molecule type" value="Genomic_DNA"/>
</dbReference>
<dbReference type="Pfam" id="PF01381">
    <property type="entry name" value="HTH_3"/>
    <property type="match status" value="1"/>
</dbReference>
<dbReference type="PROSITE" id="PS50943">
    <property type="entry name" value="HTH_CROC1"/>
    <property type="match status" value="1"/>
</dbReference>
<keyword evidence="2" id="KW-0812">Transmembrane</keyword>
<protein>
    <submittedName>
        <fullName evidence="4">Transcriptional regulator</fullName>
    </submittedName>
</protein>
<dbReference type="SUPFAM" id="SSF47413">
    <property type="entry name" value="lambda repressor-like DNA-binding domains"/>
    <property type="match status" value="1"/>
</dbReference>
<feature type="transmembrane region" description="Helical" evidence="2">
    <location>
        <begin position="139"/>
        <end position="163"/>
    </location>
</feature>
<keyword evidence="1" id="KW-0238">DNA-binding</keyword>
<feature type="domain" description="HTH cro/C1-type" evidence="3">
    <location>
        <begin position="6"/>
        <end position="60"/>
    </location>
</feature>
<organism evidence="4 5">
    <name type="scientific">Atopobium minutum</name>
    <dbReference type="NCBI Taxonomy" id="1381"/>
    <lineage>
        <taxon>Bacteria</taxon>
        <taxon>Bacillati</taxon>
        <taxon>Actinomycetota</taxon>
        <taxon>Coriobacteriia</taxon>
        <taxon>Coriobacteriales</taxon>
        <taxon>Atopobiaceae</taxon>
        <taxon>Atopobium</taxon>
    </lineage>
</organism>
<keyword evidence="2" id="KW-0472">Membrane</keyword>
<dbReference type="Gene3D" id="1.10.260.40">
    <property type="entry name" value="lambda repressor-like DNA-binding domains"/>
    <property type="match status" value="1"/>
</dbReference>
<dbReference type="InterPro" id="IPR010982">
    <property type="entry name" value="Lambda_DNA-bd_dom_sf"/>
</dbReference>
<dbReference type="Proteomes" id="UP000183687">
    <property type="component" value="Unassembled WGS sequence"/>
</dbReference>
<dbReference type="CDD" id="cd00093">
    <property type="entry name" value="HTH_XRE"/>
    <property type="match status" value="1"/>
</dbReference>
<dbReference type="InterPro" id="IPR001387">
    <property type="entry name" value="Cro/C1-type_HTH"/>
</dbReference>